<dbReference type="Proteomes" id="UP000298663">
    <property type="component" value="Unassembled WGS sequence"/>
</dbReference>
<name>A0A4V6A355_STECR</name>
<reference evidence="2 3" key="2">
    <citation type="journal article" date="2019" name="G3 (Bethesda)">
        <title>Hybrid Assembly of the Genome of the Entomopathogenic Nematode Steinernema carpocapsae Identifies the X-Chromosome.</title>
        <authorList>
            <person name="Serra L."/>
            <person name="Macchietto M."/>
            <person name="Macias-Munoz A."/>
            <person name="McGill C.J."/>
            <person name="Rodriguez I.M."/>
            <person name="Rodriguez B."/>
            <person name="Murad R."/>
            <person name="Mortazavi A."/>
        </authorList>
    </citation>
    <scope>NUCLEOTIDE SEQUENCE [LARGE SCALE GENOMIC DNA]</scope>
    <source>
        <strain evidence="2 3">ALL</strain>
    </source>
</reference>
<comment type="caution">
    <text evidence="2">The sequence shown here is derived from an EMBL/GenBank/DDBJ whole genome shotgun (WGS) entry which is preliminary data.</text>
</comment>
<dbReference type="AlphaFoldDB" id="A0A4V6A355"/>
<sequence>MRTSIHQAAKPSSLASNPASSFSAAPSTHNPLFRRQLSFVDRRNYTRAAHVRRLPALLELQPRPSAGAQACWGCYLASSSALRLRCSGHQRPKTCRLLLFATTSSAPRSNREANFSSPPD</sequence>
<keyword evidence="3" id="KW-1185">Reference proteome</keyword>
<feature type="region of interest" description="Disordered" evidence="1">
    <location>
        <begin position="1"/>
        <end position="28"/>
    </location>
</feature>
<proteinExistence type="predicted"/>
<evidence type="ECO:0000313" key="2">
    <source>
        <dbReference type="EMBL" id="TKR81895.1"/>
    </source>
</evidence>
<gene>
    <name evidence="2" type="ORF">L596_015694</name>
</gene>
<accession>A0A4V6A355</accession>
<protein>
    <submittedName>
        <fullName evidence="2">Uncharacterized protein</fullName>
    </submittedName>
</protein>
<feature type="compositionally biased region" description="Low complexity" evidence="1">
    <location>
        <begin position="8"/>
        <end position="27"/>
    </location>
</feature>
<dbReference type="EMBL" id="AZBU02000004">
    <property type="protein sequence ID" value="TKR81895.1"/>
    <property type="molecule type" value="Genomic_DNA"/>
</dbReference>
<evidence type="ECO:0000256" key="1">
    <source>
        <dbReference type="SAM" id="MobiDB-lite"/>
    </source>
</evidence>
<reference evidence="2 3" key="1">
    <citation type="journal article" date="2015" name="Genome Biol.">
        <title>Comparative genomics of Steinernema reveals deeply conserved gene regulatory networks.</title>
        <authorList>
            <person name="Dillman A.R."/>
            <person name="Macchietto M."/>
            <person name="Porter C.F."/>
            <person name="Rogers A."/>
            <person name="Williams B."/>
            <person name="Antoshechkin I."/>
            <person name="Lee M.M."/>
            <person name="Goodwin Z."/>
            <person name="Lu X."/>
            <person name="Lewis E.E."/>
            <person name="Goodrich-Blair H."/>
            <person name="Stock S.P."/>
            <person name="Adams B.J."/>
            <person name="Sternberg P.W."/>
            <person name="Mortazavi A."/>
        </authorList>
    </citation>
    <scope>NUCLEOTIDE SEQUENCE [LARGE SCALE GENOMIC DNA]</scope>
    <source>
        <strain evidence="2 3">ALL</strain>
    </source>
</reference>
<evidence type="ECO:0000313" key="3">
    <source>
        <dbReference type="Proteomes" id="UP000298663"/>
    </source>
</evidence>
<organism evidence="2 3">
    <name type="scientific">Steinernema carpocapsae</name>
    <name type="common">Entomopathogenic nematode</name>
    <dbReference type="NCBI Taxonomy" id="34508"/>
    <lineage>
        <taxon>Eukaryota</taxon>
        <taxon>Metazoa</taxon>
        <taxon>Ecdysozoa</taxon>
        <taxon>Nematoda</taxon>
        <taxon>Chromadorea</taxon>
        <taxon>Rhabditida</taxon>
        <taxon>Tylenchina</taxon>
        <taxon>Panagrolaimomorpha</taxon>
        <taxon>Strongyloidoidea</taxon>
        <taxon>Steinernematidae</taxon>
        <taxon>Steinernema</taxon>
    </lineage>
</organism>